<sequence length="121" mass="12854">MPSSSFLRPTLNPLGHVPPLVSSRFDPPPSPSPLATVSFTVAVAVAVAVACFQTSRCVWSHPGHSGWLSRSKERQGARSDSKVVRRGKALVTMVVVVVVVVVVGPRLGSARLLLSHQPPRS</sequence>
<evidence type="ECO:0000313" key="2">
    <source>
        <dbReference type="Proteomes" id="UP000245626"/>
    </source>
</evidence>
<evidence type="ECO:0000313" key="1">
    <source>
        <dbReference type="EMBL" id="PWN50755.1"/>
    </source>
</evidence>
<name>A0ACD0NY33_9BASI</name>
<accession>A0ACD0NY33</accession>
<dbReference type="Proteomes" id="UP000245626">
    <property type="component" value="Unassembled WGS sequence"/>
</dbReference>
<dbReference type="EMBL" id="KZ819900">
    <property type="protein sequence ID" value="PWN50755.1"/>
    <property type="molecule type" value="Genomic_DNA"/>
</dbReference>
<reference evidence="1 2" key="1">
    <citation type="journal article" date="2018" name="Mol. Biol. Evol.">
        <title>Broad Genomic Sampling Reveals a Smut Pathogenic Ancestry of the Fungal Clade Ustilaginomycotina.</title>
        <authorList>
            <person name="Kijpornyongpan T."/>
            <person name="Mondo S.J."/>
            <person name="Barry K."/>
            <person name="Sandor L."/>
            <person name="Lee J."/>
            <person name="Lipzen A."/>
            <person name="Pangilinan J."/>
            <person name="LaButti K."/>
            <person name="Hainaut M."/>
            <person name="Henrissat B."/>
            <person name="Grigoriev I.V."/>
            <person name="Spatafora J.W."/>
            <person name="Aime M.C."/>
        </authorList>
    </citation>
    <scope>NUCLEOTIDE SEQUENCE [LARGE SCALE GENOMIC DNA]</scope>
    <source>
        <strain evidence="1 2">SA 807</strain>
    </source>
</reference>
<gene>
    <name evidence="1" type="ORF">IE53DRAFT_386924</name>
</gene>
<organism evidence="1 2">
    <name type="scientific">Violaceomyces palustris</name>
    <dbReference type="NCBI Taxonomy" id="1673888"/>
    <lineage>
        <taxon>Eukaryota</taxon>
        <taxon>Fungi</taxon>
        <taxon>Dikarya</taxon>
        <taxon>Basidiomycota</taxon>
        <taxon>Ustilaginomycotina</taxon>
        <taxon>Ustilaginomycetes</taxon>
        <taxon>Violaceomycetales</taxon>
        <taxon>Violaceomycetaceae</taxon>
        <taxon>Violaceomyces</taxon>
    </lineage>
</organism>
<protein>
    <submittedName>
        <fullName evidence="1">Uncharacterized protein</fullName>
    </submittedName>
</protein>
<proteinExistence type="predicted"/>
<keyword evidence="2" id="KW-1185">Reference proteome</keyword>